<dbReference type="InterPro" id="IPR016156">
    <property type="entry name" value="FAD/NAD-linked_Rdtase_dimer_sf"/>
</dbReference>
<dbReference type="AlphaFoldDB" id="A0A844C7R0"/>
<evidence type="ECO:0000313" key="1">
    <source>
        <dbReference type="EMBL" id="MRJ46753.1"/>
    </source>
</evidence>
<name>A0A844C7R0_9LACT</name>
<accession>A0A844C7R0</accession>
<evidence type="ECO:0000313" key="2">
    <source>
        <dbReference type="Proteomes" id="UP000440066"/>
    </source>
</evidence>
<dbReference type="EMBL" id="WJQT01000003">
    <property type="protein sequence ID" value="MRJ46753.1"/>
    <property type="molecule type" value="Genomic_DNA"/>
</dbReference>
<reference evidence="1 2" key="1">
    <citation type="submission" date="2019-11" db="EMBL/GenBank/DDBJ databases">
        <title>Characterisation of Fundicoccus ignavus gen. nov. sp. nov., a novel genus of the family Aerococcaceae from bulk tank milk.</title>
        <authorList>
            <person name="Siebert A."/>
            <person name="Huptas C."/>
            <person name="Wenning M."/>
            <person name="Scherer S."/>
            <person name="Doll E.V."/>
        </authorList>
    </citation>
    <scope>NUCLEOTIDE SEQUENCE [LARGE SCALE GENOMIC DNA]</scope>
    <source>
        <strain evidence="1 2">DSM 109652</strain>
    </source>
</reference>
<gene>
    <name evidence="1" type="ORF">GF867_04105</name>
</gene>
<dbReference type="SUPFAM" id="SSF55424">
    <property type="entry name" value="FAD/NAD-linked reductases, dimerisation (C-terminal) domain"/>
    <property type="match status" value="1"/>
</dbReference>
<organism evidence="1 2">
    <name type="scientific">Fundicoccus ignavus</name>
    <dbReference type="NCBI Taxonomy" id="2664442"/>
    <lineage>
        <taxon>Bacteria</taxon>
        <taxon>Bacillati</taxon>
        <taxon>Bacillota</taxon>
        <taxon>Bacilli</taxon>
        <taxon>Lactobacillales</taxon>
        <taxon>Aerococcaceae</taxon>
        <taxon>Fundicoccus</taxon>
    </lineage>
</organism>
<proteinExistence type="predicted"/>
<protein>
    <submittedName>
        <fullName evidence="1">Uncharacterized protein</fullName>
    </submittedName>
</protein>
<dbReference type="Proteomes" id="UP000440066">
    <property type="component" value="Unassembled WGS sequence"/>
</dbReference>
<comment type="caution">
    <text evidence="1">The sequence shown here is derived from an EMBL/GenBank/DDBJ whole genome shotgun (WGS) entry which is preliminary data.</text>
</comment>
<dbReference type="Gene3D" id="3.30.390.30">
    <property type="match status" value="1"/>
</dbReference>
<sequence length="77" mass="8785">MKIRPVVVLVRHKRRYADSGTCHRICNQTDFMHNEDNTVEMKIFYDADTEVILSAQFLSTADVTQVANTLSLAITLK</sequence>